<dbReference type="InterPro" id="IPR012902">
    <property type="entry name" value="N_methyl_site"/>
</dbReference>
<evidence type="ECO:0008006" key="3">
    <source>
        <dbReference type="Google" id="ProtNLM"/>
    </source>
</evidence>
<evidence type="ECO:0000256" key="1">
    <source>
        <dbReference type="SAM" id="Phobius"/>
    </source>
</evidence>
<keyword evidence="1" id="KW-1133">Transmembrane helix</keyword>
<comment type="caution">
    <text evidence="2">The sequence shown here is derived from an EMBL/GenBank/DDBJ whole genome shotgun (WGS) entry which is preliminary data.</text>
</comment>
<proteinExistence type="predicted"/>
<gene>
    <name evidence="2" type="ORF">S12H4_27427</name>
</gene>
<evidence type="ECO:0000313" key="2">
    <source>
        <dbReference type="EMBL" id="GAI97369.1"/>
    </source>
</evidence>
<reference evidence="2" key="1">
    <citation type="journal article" date="2014" name="Front. Microbiol.">
        <title>High frequency of phylogenetically diverse reductive dehalogenase-homologous genes in deep subseafloor sedimentary metagenomes.</title>
        <authorList>
            <person name="Kawai M."/>
            <person name="Futagami T."/>
            <person name="Toyoda A."/>
            <person name="Takaki Y."/>
            <person name="Nishi S."/>
            <person name="Hori S."/>
            <person name="Arai W."/>
            <person name="Tsubouchi T."/>
            <person name="Morono Y."/>
            <person name="Uchiyama I."/>
            <person name="Ito T."/>
            <person name="Fujiyama A."/>
            <person name="Inagaki F."/>
            <person name="Takami H."/>
        </authorList>
    </citation>
    <scope>NUCLEOTIDE SEQUENCE</scope>
    <source>
        <strain evidence="2">Expedition CK06-06</strain>
    </source>
</reference>
<sequence>MRQKGFTLIELLVALAIGGVITWGIVVSIHQVAWGTGRTNSQVVALTDVHQAALAIKKDLQMAQSADLPLDGTTVT</sequence>
<feature type="transmembrane region" description="Helical" evidence="1">
    <location>
        <begin position="12"/>
        <end position="34"/>
    </location>
</feature>
<keyword evidence="1" id="KW-0812">Transmembrane</keyword>
<feature type="non-terminal residue" evidence="2">
    <location>
        <position position="76"/>
    </location>
</feature>
<name>X1UYA8_9ZZZZ</name>
<dbReference type="NCBIfam" id="TIGR02532">
    <property type="entry name" value="IV_pilin_GFxxxE"/>
    <property type="match status" value="1"/>
</dbReference>
<organism evidence="2">
    <name type="scientific">marine sediment metagenome</name>
    <dbReference type="NCBI Taxonomy" id="412755"/>
    <lineage>
        <taxon>unclassified sequences</taxon>
        <taxon>metagenomes</taxon>
        <taxon>ecological metagenomes</taxon>
    </lineage>
</organism>
<dbReference type="AlphaFoldDB" id="X1UYA8"/>
<keyword evidence="1" id="KW-0472">Membrane</keyword>
<dbReference type="Pfam" id="PF07963">
    <property type="entry name" value="N_methyl"/>
    <property type="match status" value="1"/>
</dbReference>
<protein>
    <recommendedName>
        <fullName evidence="3">Prepilin-type N-terminal cleavage/methylation domain-containing protein</fullName>
    </recommendedName>
</protein>
<dbReference type="EMBL" id="BARW01015659">
    <property type="protein sequence ID" value="GAI97369.1"/>
    <property type="molecule type" value="Genomic_DNA"/>
</dbReference>
<accession>X1UYA8</accession>